<organism evidence="18">
    <name type="scientific">Streptomyces sp. MA37</name>
    <dbReference type="NCBI Taxonomy" id="1400207"/>
    <lineage>
        <taxon>Bacteria</taxon>
        <taxon>Bacillati</taxon>
        <taxon>Actinomycetota</taxon>
        <taxon>Actinomycetes</taxon>
        <taxon>Kitasatosporales</taxon>
        <taxon>Streptomycetaceae</taxon>
        <taxon>Streptomyces</taxon>
    </lineage>
</organism>
<feature type="domain" description="Dihydroxy-acid/6-phosphogluconate dehydratase C-terminal" evidence="17">
    <location>
        <begin position="365"/>
        <end position="554"/>
    </location>
</feature>
<keyword evidence="6 15" id="KW-0460">Magnesium</keyword>
<dbReference type="GO" id="GO:0009097">
    <property type="term" value="P:isoleucine biosynthetic process"/>
    <property type="evidence" value="ECO:0007669"/>
    <property type="project" value="UniProtKB-UniRule"/>
</dbReference>
<dbReference type="HAMAP" id="MF_00012">
    <property type="entry name" value="IlvD"/>
    <property type="match status" value="1"/>
</dbReference>
<dbReference type="PROSITE" id="PS00887">
    <property type="entry name" value="ILVD_EDD_2"/>
    <property type="match status" value="1"/>
</dbReference>
<sequence length="568" mass="58170">MAGSRPSRANPILTGPDRAAARAALRATGLSGRELAQPMIGVAHSWIGTMPCNLNHRVLAEAAMHGVRSAEATPLEINTIAISDVITMGTVGMRTSLVSREVIADSIELVGRGHALDGLVTLVGCDKTIPAAAMAHVRLDIPGVIVYSGTTLPGRFRGEDVTVQDVFEGVGRHAAGELDDAGLAELERSACPGAGACGGHYTANTMAMAMEFLGLSPFGSMDPPTGDPRKSDACRDAGVLAARLVEDGLAPSAILSKDSFRNAITACAATGGSSNLVLHLLAIAAESGIPLDINEFDAISSRTPLVADLRPSGRYTAVDLDIAGGTRLVGRRLLEAGLLAGDALTVTGRSLADEVAEAAERPGQQVIAPAGAPFAPSSGLVVLRGNLAPEGSVLKTTGTGTRRLTGPAVVFDSEELAMSAVQSGAITEGDVVVIRYEGPRGGPGMREMLGVTAALVGRGLGPSVGLVTDGRFSGATLGLMVGHVAPEAADGGPLAALRDGDLVTIDLDGRVVDVDLSPVELSQRLKEWEAPPSRCPAGVMAKYRDTVSSAALGAITTRPRSHGRTEQP</sequence>
<feature type="modified residue" description="N6-carboxylysine" evidence="15">
    <location>
        <position position="127"/>
    </location>
</feature>
<evidence type="ECO:0000256" key="15">
    <source>
        <dbReference type="HAMAP-Rule" id="MF_00012"/>
    </source>
</evidence>
<keyword evidence="7 15" id="KW-0408">Iron</keyword>
<dbReference type="Pfam" id="PF00920">
    <property type="entry name" value="ILVD_EDD_N"/>
    <property type="match status" value="1"/>
</dbReference>
<comment type="caution">
    <text evidence="15">Lacks conserved residue(s) required for the propagation of feature annotation.</text>
</comment>
<evidence type="ECO:0000256" key="5">
    <source>
        <dbReference type="ARBA" id="ARBA00022723"/>
    </source>
</evidence>
<keyword evidence="4 15" id="KW-0001">2Fe-2S</keyword>
<evidence type="ECO:0000256" key="6">
    <source>
        <dbReference type="ARBA" id="ARBA00022842"/>
    </source>
</evidence>
<evidence type="ECO:0000256" key="9">
    <source>
        <dbReference type="ARBA" id="ARBA00023239"/>
    </source>
</evidence>
<proteinExistence type="inferred from homology"/>
<comment type="pathway">
    <text evidence="13 15">Amino-acid biosynthesis; L-isoleucine biosynthesis; L-isoleucine from 2-oxobutanoate: step 3/4.</text>
</comment>
<dbReference type="SUPFAM" id="SSF143975">
    <property type="entry name" value="IlvD/EDD N-terminal domain-like"/>
    <property type="match status" value="1"/>
</dbReference>
<evidence type="ECO:0000256" key="1">
    <source>
        <dbReference type="ARBA" id="ARBA00001946"/>
    </source>
</evidence>
<accession>A0A0A1IW28</accession>
<comment type="catalytic activity">
    <reaction evidence="15">
        <text>(2R,3R)-2,3-dihydroxy-3-methylpentanoate = (S)-3-methyl-2-oxopentanoate + H2O</text>
        <dbReference type="Rhea" id="RHEA:27694"/>
        <dbReference type="ChEBI" id="CHEBI:15377"/>
        <dbReference type="ChEBI" id="CHEBI:35146"/>
        <dbReference type="ChEBI" id="CHEBI:49258"/>
        <dbReference type="EC" id="4.2.1.9"/>
    </reaction>
</comment>
<dbReference type="SMR" id="A0A0A1IW28"/>
<dbReference type="UniPathway" id="UPA00049">
    <property type="reaction ID" value="UER00061"/>
</dbReference>
<dbReference type="InterPro" id="IPR037237">
    <property type="entry name" value="IlvD/EDD_N"/>
</dbReference>
<dbReference type="Pfam" id="PF24877">
    <property type="entry name" value="ILV_EDD_C"/>
    <property type="match status" value="1"/>
</dbReference>
<evidence type="ECO:0000256" key="11">
    <source>
        <dbReference type="ARBA" id="ARBA00029304"/>
    </source>
</evidence>
<dbReference type="InterPro" id="IPR056740">
    <property type="entry name" value="ILV_EDD_C"/>
</dbReference>
<dbReference type="InterPro" id="IPR042096">
    <property type="entry name" value="Dihydro-acid_dehy_C"/>
</dbReference>
<feature type="binding site" description="via carbamate group" evidence="15">
    <location>
        <position position="127"/>
    </location>
    <ligand>
        <name>Mg(2+)</name>
        <dbReference type="ChEBI" id="CHEBI:18420"/>
    </ligand>
</feature>
<dbReference type="UniPathway" id="UPA00047">
    <property type="reaction ID" value="UER00057"/>
</dbReference>
<comment type="pathway">
    <text evidence="12 15">Amino-acid biosynthesis; L-valine biosynthesis; L-valine from pyruvate: step 3/4.</text>
</comment>
<evidence type="ECO:0000256" key="10">
    <source>
        <dbReference type="ARBA" id="ARBA00023304"/>
    </source>
</evidence>
<dbReference type="GO" id="GO:0009099">
    <property type="term" value="P:L-valine biosynthetic process"/>
    <property type="evidence" value="ECO:0007669"/>
    <property type="project" value="UniProtKB-UniRule"/>
</dbReference>
<gene>
    <name evidence="18" type="primary">fdrB</name>
    <name evidence="15" type="synonym">ilvD</name>
</gene>
<keyword evidence="3 15" id="KW-0028">Amino-acid biosynthesis</keyword>
<evidence type="ECO:0000256" key="14">
    <source>
        <dbReference type="ARBA" id="ARBA00029490"/>
    </source>
</evidence>
<evidence type="ECO:0000256" key="4">
    <source>
        <dbReference type="ARBA" id="ARBA00022714"/>
    </source>
</evidence>
<dbReference type="InterPro" id="IPR050165">
    <property type="entry name" value="DHAD_IlvD/Edd"/>
</dbReference>
<feature type="active site" description="Proton acceptor" evidence="15">
    <location>
        <position position="473"/>
    </location>
</feature>
<name>A0A0A1IW28_9ACTN</name>
<dbReference type="PROSITE" id="PS00886">
    <property type="entry name" value="ILVD_EDD_1"/>
    <property type="match status" value="1"/>
</dbReference>
<evidence type="ECO:0000259" key="16">
    <source>
        <dbReference type="Pfam" id="PF00920"/>
    </source>
</evidence>
<evidence type="ECO:0000256" key="8">
    <source>
        <dbReference type="ARBA" id="ARBA00023014"/>
    </source>
</evidence>
<evidence type="ECO:0000256" key="13">
    <source>
        <dbReference type="ARBA" id="ARBA00029437"/>
    </source>
</evidence>
<dbReference type="AlphaFoldDB" id="A0A0A1IW28"/>
<dbReference type="PANTHER" id="PTHR21000">
    <property type="entry name" value="DIHYDROXY-ACID DEHYDRATASE DAD"/>
    <property type="match status" value="1"/>
</dbReference>
<evidence type="ECO:0000256" key="12">
    <source>
        <dbReference type="ARBA" id="ARBA00029436"/>
    </source>
</evidence>
<dbReference type="FunFam" id="3.50.30.80:FF:000001">
    <property type="entry name" value="Dihydroxy-acid dehydratase"/>
    <property type="match status" value="1"/>
</dbReference>
<keyword evidence="9 15" id="KW-0456">Lyase</keyword>
<feature type="domain" description="Dihydroxy-acid/6-phosphogluconate dehydratase N-terminal" evidence="16">
    <location>
        <begin position="37"/>
        <end position="353"/>
    </location>
</feature>
<feature type="binding site" evidence="15">
    <location>
        <position position="126"/>
    </location>
    <ligand>
        <name>Mg(2+)</name>
        <dbReference type="ChEBI" id="CHEBI:18420"/>
    </ligand>
</feature>
<comment type="similarity">
    <text evidence="2 15">Belongs to the IlvD/Edd family.</text>
</comment>
<dbReference type="GO" id="GO:0004160">
    <property type="term" value="F:dihydroxy-acid dehydratase activity"/>
    <property type="evidence" value="ECO:0007669"/>
    <property type="project" value="UniProtKB-UniRule"/>
</dbReference>
<evidence type="ECO:0000256" key="3">
    <source>
        <dbReference type="ARBA" id="ARBA00022605"/>
    </source>
</evidence>
<feature type="binding site" evidence="15">
    <location>
        <position position="52"/>
    </location>
    <ligand>
        <name>[2Fe-2S] cluster</name>
        <dbReference type="ChEBI" id="CHEBI:190135"/>
    </ligand>
</feature>
<comment type="cofactor">
    <cofactor evidence="15">
        <name>[2Fe-2S] cluster</name>
        <dbReference type="ChEBI" id="CHEBI:190135"/>
    </cofactor>
    <text evidence="15">Binds 1 [2Fe-2S] cluster per subunit. This cluster acts as a Lewis acid cofactor.</text>
</comment>
<keyword evidence="5 15" id="KW-0479">Metal-binding</keyword>
<feature type="binding site" evidence="15">
    <location>
        <position position="84"/>
    </location>
    <ligand>
        <name>Mg(2+)</name>
        <dbReference type="ChEBI" id="CHEBI:18420"/>
    </ligand>
</feature>
<protein>
    <recommendedName>
        <fullName evidence="14 15">Dihydroxy-acid dehydratase</fullName>
        <shortName evidence="15">DAD</shortName>
        <ecNumber evidence="14 15">4.2.1.9</ecNumber>
    </recommendedName>
</protein>
<dbReference type="InterPro" id="IPR020558">
    <property type="entry name" value="DiOHA_6PGluconate_deHydtase_CS"/>
</dbReference>
<dbReference type="InterPro" id="IPR004404">
    <property type="entry name" value="DihydroxyA_deHydtase"/>
</dbReference>
<dbReference type="InterPro" id="IPR000581">
    <property type="entry name" value="ILV_EDD_N"/>
</dbReference>
<reference evidence="18" key="1">
    <citation type="submission" date="2014-09" db="EMBL/GenBank/DDBJ databases">
        <title>Identification of a fluorometabolite from Streptomyces sp. MA37: (2R,3S,4S)-5-Fluoro-2,3,4-trihydroxypentanoic acid.</title>
        <authorList>
            <person name="Ma L."/>
            <person name="Bartholome A."/>
            <person name="Tong H.M."/>
            <person name="YU Y."/>
            <person name="Shepherd T."/>
            <person name="Kyeremeh K."/>
            <person name="Deng H."/>
            <person name="O'Hagan D."/>
        </authorList>
    </citation>
    <scope>NUCLEOTIDE SEQUENCE</scope>
    <source>
        <strain evidence="18">MA37</strain>
    </source>
</reference>
<evidence type="ECO:0000259" key="17">
    <source>
        <dbReference type="Pfam" id="PF24877"/>
    </source>
</evidence>
<keyword evidence="10 15" id="KW-0100">Branched-chain amino acid biosynthesis</keyword>
<evidence type="ECO:0000313" key="18">
    <source>
        <dbReference type="EMBL" id="CEG06580.1"/>
    </source>
</evidence>
<keyword evidence="8 15" id="KW-0411">Iron-sulfur</keyword>
<dbReference type="PANTHER" id="PTHR21000:SF5">
    <property type="entry name" value="DIHYDROXY-ACID DEHYDRATASE, MITOCHONDRIAL"/>
    <property type="match status" value="1"/>
</dbReference>
<feature type="binding site" evidence="15">
    <location>
        <position position="447"/>
    </location>
    <ligand>
        <name>Mg(2+)</name>
        <dbReference type="ChEBI" id="CHEBI:18420"/>
    </ligand>
</feature>
<dbReference type="NCBIfam" id="NF002068">
    <property type="entry name" value="PRK00911.1"/>
    <property type="match status" value="1"/>
</dbReference>
<dbReference type="EC" id="4.2.1.9" evidence="14 15"/>
<comment type="cofactor">
    <cofactor evidence="1 15">
        <name>Mg(2+)</name>
        <dbReference type="ChEBI" id="CHEBI:18420"/>
    </cofactor>
</comment>
<dbReference type="SUPFAM" id="SSF52016">
    <property type="entry name" value="LeuD/IlvD-like"/>
    <property type="match status" value="1"/>
</dbReference>
<dbReference type="Gene3D" id="3.50.30.80">
    <property type="entry name" value="IlvD/EDD C-terminal domain-like"/>
    <property type="match status" value="1"/>
</dbReference>
<comment type="subunit">
    <text evidence="15">Homodimer.</text>
</comment>
<dbReference type="EMBL" id="LN612605">
    <property type="protein sequence ID" value="CEG06580.1"/>
    <property type="molecule type" value="Genomic_DNA"/>
</dbReference>
<dbReference type="GO" id="GO:0000287">
    <property type="term" value="F:magnesium ion binding"/>
    <property type="evidence" value="ECO:0007669"/>
    <property type="project" value="UniProtKB-UniRule"/>
</dbReference>
<comment type="function">
    <text evidence="15">Functions in the biosynthesis of branched-chain amino acids. Catalyzes the dehydration of (2R,3R)-2,3-dihydroxy-3-methylpentanoate (2,3-dihydroxy-3-methylvalerate) into 2-oxo-3-methylpentanoate (2-oxo-3-methylvalerate) and of (2R)-2,3-dihydroxy-3-methylbutanoate (2,3-dihydroxyisovalerate) into 2-oxo-3-methylbutanoate (2-oxoisovalerate), the penultimate precursor to L-isoleucine and L-valine, respectively.</text>
</comment>
<dbReference type="GO" id="GO:0051537">
    <property type="term" value="F:2 iron, 2 sulfur cluster binding"/>
    <property type="evidence" value="ECO:0007669"/>
    <property type="project" value="UniProtKB-UniRule"/>
</dbReference>
<comment type="catalytic activity">
    <reaction evidence="11">
        <text>(2R)-2,3-dihydroxy-3-methylbutanoate = 3-methyl-2-oxobutanoate + H2O</text>
        <dbReference type="Rhea" id="RHEA:24809"/>
        <dbReference type="ChEBI" id="CHEBI:11851"/>
        <dbReference type="ChEBI" id="CHEBI:15377"/>
        <dbReference type="ChEBI" id="CHEBI:49072"/>
        <dbReference type="EC" id="4.2.1.9"/>
    </reaction>
    <physiologicalReaction direction="left-to-right" evidence="11">
        <dbReference type="Rhea" id="RHEA:24810"/>
    </physiologicalReaction>
</comment>
<evidence type="ECO:0000256" key="7">
    <source>
        <dbReference type="ARBA" id="ARBA00023004"/>
    </source>
</evidence>
<evidence type="ECO:0000256" key="2">
    <source>
        <dbReference type="ARBA" id="ARBA00006486"/>
    </source>
</evidence>